<dbReference type="GO" id="GO:0005694">
    <property type="term" value="C:chromosome"/>
    <property type="evidence" value="ECO:0007669"/>
    <property type="project" value="TreeGrafter"/>
</dbReference>
<dbReference type="GO" id="GO:0003677">
    <property type="term" value="F:DNA binding"/>
    <property type="evidence" value="ECO:0007669"/>
    <property type="project" value="UniProtKB-KW"/>
</dbReference>
<evidence type="ECO:0000313" key="7">
    <source>
        <dbReference type="Proteomes" id="UP000290849"/>
    </source>
</evidence>
<evidence type="ECO:0000256" key="2">
    <source>
        <dbReference type="ARBA" id="ARBA00022829"/>
    </source>
</evidence>
<dbReference type="InterPro" id="IPR004437">
    <property type="entry name" value="ParB/RepB/Spo0J"/>
</dbReference>
<comment type="caution">
    <text evidence="6">The sequence shown here is derived from an EMBL/GenBank/DDBJ whole genome shotgun (WGS) entry which is preliminary data.</text>
</comment>
<dbReference type="FunFam" id="3.90.1530.30:FF:000001">
    <property type="entry name" value="Chromosome partitioning protein ParB"/>
    <property type="match status" value="1"/>
</dbReference>
<dbReference type="Gene3D" id="3.90.1530.30">
    <property type="match status" value="1"/>
</dbReference>
<dbReference type="PANTHER" id="PTHR33375:SF1">
    <property type="entry name" value="CHROMOSOME-PARTITIONING PROTEIN PARB-RELATED"/>
    <property type="match status" value="1"/>
</dbReference>
<accession>A0A4Q1HIF3</accession>
<dbReference type="FunFam" id="1.10.10.2830:FF:000001">
    <property type="entry name" value="Chromosome partitioning protein ParB"/>
    <property type="match status" value="1"/>
</dbReference>
<evidence type="ECO:0000256" key="4">
    <source>
        <dbReference type="ARBA" id="ARBA00025472"/>
    </source>
</evidence>
<dbReference type="AlphaFoldDB" id="A0A4Q1HIF3"/>
<dbReference type="RefSeq" id="WP_129151672.1">
    <property type="nucleotide sequence ID" value="NZ_JBHSDO010000020.1"/>
</dbReference>
<gene>
    <name evidence="6" type="ORF">C7R54_17120</name>
</gene>
<dbReference type="PANTHER" id="PTHR33375">
    <property type="entry name" value="CHROMOSOME-PARTITIONING PROTEIN PARB-RELATED"/>
    <property type="match status" value="1"/>
</dbReference>
<keyword evidence="3" id="KW-0238">DNA-binding</keyword>
<evidence type="ECO:0000256" key="3">
    <source>
        <dbReference type="ARBA" id="ARBA00023125"/>
    </source>
</evidence>
<reference evidence="6 7" key="1">
    <citation type="journal article" date="2017" name="Int. J. Syst. Evol. Microbiol.">
        <title>Achromobacter aloeverae sp. nov., isolated from the root of Aloe vera (L.) Burm.f.</title>
        <authorList>
            <person name="Kuncharoen N."/>
            <person name="Muramatsu Y."/>
            <person name="Shibata C."/>
            <person name="Kamakura Y."/>
            <person name="Nakagawa Y."/>
            <person name="Tanasupawat S."/>
        </authorList>
    </citation>
    <scope>NUCLEOTIDE SEQUENCE [LARGE SCALE GENOMIC DNA]</scope>
    <source>
        <strain evidence="6 7">AVA-1</strain>
    </source>
</reference>
<dbReference type="InterPro" id="IPR036086">
    <property type="entry name" value="ParB/Sulfiredoxin_sf"/>
</dbReference>
<evidence type="ECO:0000259" key="5">
    <source>
        <dbReference type="SMART" id="SM00470"/>
    </source>
</evidence>
<sequence>MATKKPKGLGRGLDALLGADAPAIETLGKKEVKEEGPPSVLPVTRMRAGKYQPRTRMDEGALTELADSIRTQGIMQPILVRALPDLPGEYEIIAGERRFRAAQLAGLKEVPVLVRDVADENAAVMALIENIQREDLNPLEEAQGVRRLLDEFGLTHEQAAQAIGRSRSATSNLLRLLNLAAPVQTMLLAGDVDMGHARALLAVDAATQIQLANLIVAKRLSVREAEKLVTAAGMAAEPVERKKKAGVSRDVTRLEEALSDFLGTRVALKIGARERGQIVIDFHGWDHLNALLEKQGMSGVLDEA</sequence>
<dbReference type="Proteomes" id="UP000290849">
    <property type="component" value="Unassembled WGS sequence"/>
</dbReference>
<dbReference type="GO" id="GO:0007059">
    <property type="term" value="P:chromosome segregation"/>
    <property type="evidence" value="ECO:0007669"/>
    <property type="project" value="UniProtKB-KW"/>
</dbReference>
<evidence type="ECO:0000256" key="1">
    <source>
        <dbReference type="ARBA" id="ARBA00006295"/>
    </source>
</evidence>
<feature type="domain" description="ParB-like N-terminal" evidence="5">
    <location>
        <begin position="34"/>
        <end position="131"/>
    </location>
</feature>
<dbReference type="OrthoDB" id="9802051at2"/>
<name>A0A4Q1HIF3_9BURK</name>
<dbReference type="SMART" id="SM00470">
    <property type="entry name" value="ParB"/>
    <property type="match status" value="1"/>
</dbReference>
<dbReference type="InterPro" id="IPR003115">
    <property type="entry name" value="ParB_N"/>
</dbReference>
<organism evidence="6 7">
    <name type="scientific">Achromobacter aloeverae</name>
    <dbReference type="NCBI Taxonomy" id="1750518"/>
    <lineage>
        <taxon>Bacteria</taxon>
        <taxon>Pseudomonadati</taxon>
        <taxon>Pseudomonadota</taxon>
        <taxon>Betaproteobacteria</taxon>
        <taxon>Burkholderiales</taxon>
        <taxon>Alcaligenaceae</taxon>
        <taxon>Achromobacter</taxon>
    </lineage>
</organism>
<protein>
    <submittedName>
        <fullName evidence="6">Chromosome partitioning protein ParB</fullName>
    </submittedName>
</protein>
<keyword evidence="7" id="KW-1185">Reference proteome</keyword>
<dbReference type="InterPro" id="IPR050336">
    <property type="entry name" value="Chromosome_partition/occlusion"/>
</dbReference>
<dbReference type="InterPro" id="IPR057240">
    <property type="entry name" value="ParB_dimer_C"/>
</dbReference>
<keyword evidence="2" id="KW-0159">Chromosome partition</keyword>
<dbReference type="SUPFAM" id="SSF109709">
    <property type="entry name" value="KorB DNA-binding domain-like"/>
    <property type="match status" value="1"/>
</dbReference>
<dbReference type="Pfam" id="PF17762">
    <property type="entry name" value="HTH_ParB"/>
    <property type="match status" value="1"/>
</dbReference>
<dbReference type="NCBIfam" id="TIGR00180">
    <property type="entry name" value="parB_part"/>
    <property type="match status" value="1"/>
</dbReference>
<comment type="function">
    <text evidence="4">Involved in chromosome partition. Localize to both poles of the predivisional cell following completion of DNA replication. Binds to the DNA origin of replication.</text>
</comment>
<dbReference type="EMBL" id="PYAL01000005">
    <property type="protein sequence ID" value="RXN86654.1"/>
    <property type="molecule type" value="Genomic_DNA"/>
</dbReference>
<proteinExistence type="inferred from homology"/>
<dbReference type="CDD" id="cd16393">
    <property type="entry name" value="SPO0J_N"/>
    <property type="match status" value="1"/>
</dbReference>
<dbReference type="Pfam" id="PF23552">
    <property type="entry name" value="ParB_C"/>
    <property type="match status" value="1"/>
</dbReference>
<comment type="similarity">
    <text evidence="1">Belongs to the ParB family.</text>
</comment>
<evidence type="ECO:0000313" key="6">
    <source>
        <dbReference type="EMBL" id="RXN86654.1"/>
    </source>
</evidence>
<dbReference type="InterPro" id="IPR041468">
    <property type="entry name" value="HTH_ParB/Spo0J"/>
</dbReference>
<dbReference type="Gene3D" id="1.10.10.2830">
    <property type="match status" value="1"/>
</dbReference>
<dbReference type="SUPFAM" id="SSF110849">
    <property type="entry name" value="ParB/Sulfiredoxin"/>
    <property type="match status" value="1"/>
</dbReference>
<dbReference type="GO" id="GO:0045881">
    <property type="term" value="P:positive regulation of sporulation resulting in formation of a cellular spore"/>
    <property type="evidence" value="ECO:0007669"/>
    <property type="project" value="TreeGrafter"/>
</dbReference>
<dbReference type="Pfam" id="PF02195">
    <property type="entry name" value="ParB_N"/>
    <property type="match status" value="1"/>
</dbReference>